<dbReference type="AlphaFoldDB" id="A0A2L0F4C9"/>
<gene>
    <name evidence="1" type="ORF">SOCE26_078930</name>
</gene>
<proteinExistence type="predicted"/>
<dbReference type="OrthoDB" id="5379188at2"/>
<accession>A0A2L0F4C9</accession>
<name>A0A2L0F4C9_SORCE</name>
<dbReference type="Gene3D" id="3.40.50.300">
    <property type="entry name" value="P-loop containing nucleotide triphosphate hydrolases"/>
    <property type="match status" value="1"/>
</dbReference>
<reference evidence="1 2" key="1">
    <citation type="submission" date="2015-09" db="EMBL/GenBank/DDBJ databases">
        <title>Sorangium comparison.</title>
        <authorList>
            <person name="Zaburannyi N."/>
            <person name="Bunk B."/>
            <person name="Overmann J."/>
            <person name="Mueller R."/>
        </authorList>
    </citation>
    <scope>NUCLEOTIDE SEQUENCE [LARGE SCALE GENOMIC DNA]</scope>
    <source>
        <strain evidence="1 2">So ce26</strain>
    </source>
</reference>
<dbReference type="SUPFAM" id="SSF52540">
    <property type="entry name" value="P-loop containing nucleoside triphosphate hydrolases"/>
    <property type="match status" value="1"/>
</dbReference>
<evidence type="ECO:0000313" key="2">
    <source>
        <dbReference type="Proteomes" id="UP000238348"/>
    </source>
</evidence>
<sequence length="391" mass="42561">MSRDAEANFTQPTKDLLASRAGYRCSFPTCGRSTIGPGAQPDKFASIGVASHIYSAAPGGPRGNGGLTNAQLADVSNGIWLCQDHSKLIDTNEGARFPAVMLQSYKGLHEARILRDMSGMRLSSHWVEQLNVQASPIKITDQKWVLGKVNLLLGSNTSGKSALCEWLGGQVNRASLRRWRPGPLRYQVTFFDPERHDVSVEMIDGAVSYVLDGRAVPINPLPIRVSWALPARFSDEDDHVAAIARSLGEDRSEVIALLEHARTVPNRLIADFEIVQEDKKQNLNVKVTNGTAAHPMDLIGGGALAWLLIELAAVRATVMGEHSPTLLIVDEVFSALDPHGKEKALGRIFDPNLPFQSIVTLPMTDKNVDWKGVSIAELQKDGAATVIRQPN</sequence>
<dbReference type="InterPro" id="IPR027417">
    <property type="entry name" value="P-loop_NTPase"/>
</dbReference>
<dbReference type="EMBL" id="CP012673">
    <property type="protein sequence ID" value="AUX46387.1"/>
    <property type="molecule type" value="Genomic_DNA"/>
</dbReference>
<evidence type="ECO:0000313" key="1">
    <source>
        <dbReference type="EMBL" id="AUX46387.1"/>
    </source>
</evidence>
<protein>
    <recommendedName>
        <fullName evidence="3">Rad50/SbcC-type AAA domain-containing protein</fullName>
    </recommendedName>
</protein>
<organism evidence="1 2">
    <name type="scientific">Sorangium cellulosum</name>
    <name type="common">Polyangium cellulosum</name>
    <dbReference type="NCBI Taxonomy" id="56"/>
    <lineage>
        <taxon>Bacteria</taxon>
        <taxon>Pseudomonadati</taxon>
        <taxon>Myxococcota</taxon>
        <taxon>Polyangia</taxon>
        <taxon>Polyangiales</taxon>
        <taxon>Polyangiaceae</taxon>
        <taxon>Sorangium</taxon>
    </lineage>
</organism>
<dbReference type="Proteomes" id="UP000238348">
    <property type="component" value="Chromosome"/>
</dbReference>
<evidence type="ECO:0008006" key="3">
    <source>
        <dbReference type="Google" id="ProtNLM"/>
    </source>
</evidence>
<dbReference type="RefSeq" id="WP_159397727.1">
    <property type="nucleotide sequence ID" value="NZ_CP012673.1"/>
</dbReference>